<keyword evidence="6" id="KW-1003">Cell membrane</keyword>
<evidence type="ECO:0000256" key="1">
    <source>
        <dbReference type="ARBA" id="ARBA00004141"/>
    </source>
</evidence>
<dbReference type="AlphaFoldDB" id="A0A9X2CAP2"/>
<evidence type="ECO:0000256" key="6">
    <source>
        <dbReference type="RuleBase" id="RU363041"/>
    </source>
</evidence>
<feature type="transmembrane region" description="Helical" evidence="6">
    <location>
        <begin position="68"/>
        <end position="88"/>
    </location>
</feature>
<comment type="caution">
    <text evidence="7">The sequence shown here is derived from an EMBL/GenBank/DDBJ whole genome shotgun (WGS) entry which is preliminary data.</text>
</comment>
<dbReference type="Proteomes" id="UP001139408">
    <property type="component" value="Unassembled WGS sequence"/>
</dbReference>
<dbReference type="Pfam" id="PF01925">
    <property type="entry name" value="TauE"/>
    <property type="match status" value="1"/>
</dbReference>
<keyword evidence="5 6" id="KW-0472">Membrane</keyword>
<dbReference type="GO" id="GO:0005886">
    <property type="term" value="C:plasma membrane"/>
    <property type="evidence" value="ECO:0007669"/>
    <property type="project" value="UniProtKB-SubCell"/>
</dbReference>
<reference evidence="7" key="1">
    <citation type="submission" date="2022-01" db="EMBL/GenBank/DDBJ databases">
        <title>Whole genome-based taxonomy of the Shewanellaceae.</title>
        <authorList>
            <person name="Martin-Rodriguez A.J."/>
        </authorList>
    </citation>
    <scope>NUCLEOTIDE SEQUENCE</scope>
    <source>
        <strain evidence="7">DSM 23803</strain>
    </source>
</reference>
<name>A0A9X2CAP2_9GAMM</name>
<evidence type="ECO:0000313" key="8">
    <source>
        <dbReference type="Proteomes" id="UP001139408"/>
    </source>
</evidence>
<keyword evidence="4 6" id="KW-1133">Transmembrane helix</keyword>
<feature type="transmembrane region" description="Helical" evidence="6">
    <location>
        <begin position="42"/>
        <end position="61"/>
    </location>
</feature>
<feature type="transmembrane region" description="Helical" evidence="6">
    <location>
        <begin position="152"/>
        <end position="176"/>
    </location>
</feature>
<organism evidence="7 8">
    <name type="scientific">Shewanella algicola</name>
    <dbReference type="NCBI Taxonomy" id="640633"/>
    <lineage>
        <taxon>Bacteria</taxon>
        <taxon>Pseudomonadati</taxon>
        <taxon>Pseudomonadota</taxon>
        <taxon>Gammaproteobacteria</taxon>
        <taxon>Alteromonadales</taxon>
        <taxon>Shewanellaceae</taxon>
        <taxon>Shewanella</taxon>
    </lineage>
</organism>
<sequence>MIQAVLGALVIGLVLSMLGSGGSILTVPVLLYLVGMQPEVAIASSLCIVAAISCFSSISFIKQKMVSWPHVLMFGLPGMAGTYLGAWMSTFATSQIQLSVFVGLMLIGAVMMWRKQSNSLTQGKLVLINVLLQGLLVGVVTGFVGVGGGFLIIPALVLLGGIEMTLAVGTSLLIITMNSSIGFIKYYSLFSAQGVQFDWPVIAIMIGGGFIGSLAGGKITQYLPKAILQKVFAVFLVVMATFITTQSII</sequence>
<dbReference type="PANTHER" id="PTHR43701">
    <property type="entry name" value="MEMBRANE TRANSPORTER PROTEIN MJ0441-RELATED"/>
    <property type="match status" value="1"/>
</dbReference>
<keyword evidence="8" id="KW-1185">Reference proteome</keyword>
<evidence type="ECO:0000256" key="2">
    <source>
        <dbReference type="ARBA" id="ARBA00009142"/>
    </source>
</evidence>
<accession>A0A9X2CAP2</accession>
<evidence type="ECO:0000313" key="7">
    <source>
        <dbReference type="EMBL" id="MCL1105474.1"/>
    </source>
</evidence>
<feature type="transmembrane region" description="Helical" evidence="6">
    <location>
        <begin position="125"/>
        <end position="146"/>
    </location>
</feature>
<evidence type="ECO:0000256" key="5">
    <source>
        <dbReference type="ARBA" id="ARBA00023136"/>
    </source>
</evidence>
<proteinExistence type="inferred from homology"/>
<dbReference type="InterPro" id="IPR002781">
    <property type="entry name" value="TM_pro_TauE-like"/>
</dbReference>
<evidence type="ECO:0000256" key="3">
    <source>
        <dbReference type="ARBA" id="ARBA00022692"/>
    </source>
</evidence>
<comment type="subcellular location">
    <subcellularLocation>
        <location evidence="6">Cell membrane</location>
        <topology evidence="6">Multi-pass membrane protein</topology>
    </subcellularLocation>
    <subcellularLocation>
        <location evidence="1">Membrane</location>
        <topology evidence="1">Multi-pass membrane protein</topology>
    </subcellularLocation>
</comment>
<dbReference type="EMBL" id="JAKILJ010000018">
    <property type="protein sequence ID" value="MCL1105474.1"/>
    <property type="molecule type" value="Genomic_DNA"/>
</dbReference>
<evidence type="ECO:0000256" key="4">
    <source>
        <dbReference type="ARBA" id="ARBA00022989"/>
    </source>
</evidence>
<protein>
    <recommendedName>
        <fullName evidence="6">Probable membrane transporter protein</fullName>
    </recommendedName>
</protein>
<gene>
    <name evidence="7" type="ORF">L2749_09385</name>
</gene>
<dbReference type="RefSeq" id="WP_188924007.1">
    <property type="nucleotide sequence ID" value="NZ_BMQI01000005.1"/>
</dbReference>
<feature type="transmembrane region" description="Helical" evidence="6">
    <location>
        <begin position="197"/>
        <end position="215"/>
    </location>
</feature>
<dbReference type="InterPro" id="IPR051598">
    <property type="entry name" value="TSUP/Inactive_protease-like"/>
</dbReference>
<comment type="similarity">
    <text evidence="2 6">Belongs to the 4-toluene sulfonate uptake permease (TSUP) (TC 2.A.102) family.</text>
</comment>
<keyword evidence="3 6" id="KW-0812">Transmembrane</keyword>
<dbReference type="PANTHER" id="PTHR43701:SF2">
    <property type="entry name" value="MEMBRANE TRANSPORTER PROTEIN YJNA-RELATED"/>
    <property type="match status" value="1"/>
</dbReference>
<feature type="transmembrane region" description="Helical" evidence="6">
    <location>
        <begin position="227"/>
        <end position="245"/>
    </location>
</feature>
<feature type="transmembrane region" description="Helical" evidence="6">
    <location>
        <begin position="94"/>
        <end position="113"/>
    </location>
</feature>